<dbReference type="RefSeq" id="WP_312675918.1">
    <property type="nucleotide sequence ID" value="NZ_JAVSJA010000001.1"/>
</dbReference>
<proteinExistence type="predicted"/>
<dbReference type="EMBL" id="JAVSJA010000001">
    <property type="protein sequence ID" value="MDT3675586.1"/>
    <property type="molecule type" value="Genomic_DNA"/>
</dbReference>
<dbReference type="GO" id="GO:0004519">
    <property type="term" value="F:endonuclease activity"/>
    <property type="evidence" value="ECO:0007669"/>
    <property type="project" value="UniProtKB-KW"/>
</dbReference>
<evidence type="ECO:0000313" key="2">
    <source>
        <dbReference type="Proteomes" id="UP001180650"/>
    </source>
</evidence>
<keyword evidence="1" id="KW-0540">Nuclease</keyword>
<keyword evidence="1" id="KW-0378">Hydrolase</keyword>
<name>A0ABU3HLZ8_9CHRO</name>
<organism evidence="1 2">
    <name type="scientific">Microcystis wesenbergii NRERC-220</name>
    <dbReference type="NCBI Taxonomy" id="3068991"/>
    <lineage>
        <taxon>Bacteria</taxon>
        <taxon>Bacillati</taxon>
        <taxon>Cyanobacteriota</taxon>
        <taxon>Cyanophyceae</taxon>
        <taxon>Oscillatoriophycideae</taxon>
        <taxon>Chroococcales</taxon>
        <taxon>Microcystaceae</taxon>
        <taxon>Microcystis</taxon>
    </lineage>
</organism>
<dbReference type="Proteomes" id="UP001180650">
    <property type="component" value="Unassembled WGS sequence"/>
</dbReference>
<accession>A0ABU3HLZ8</accession>
<protein>
    <submittedName>
        <fullName evidence="1">Type II restriction endonuclease</fullName>
    </submittedName>
</protein>
<keyword evidence="2" id="KW-1185">Reference proteome</keyword>
<gene>
    <name evidence="1" type="ORF">RAM70_14050</name>
</gene>
<reference evidence="1" key="1">
    <citation type="submission" date="2023-08" db="EMBL/GenBank/DDBJ databases">
        <authorList>
            <person name="Park H.-K."/>
            <person name="Kim I.-S."/>
        </authorList>
    </citation>
    <scope>NUCLEOTIDE SEQUENCE</scope>
    <source>
        <strain evidence="1">NRERC-220</strain>
    </source>
</reference>
<evidence type="ECO:0000313" key="1">
    <source>
        <dbReference type="EMBL" id="MDT3675586.1"/>
    </source>
</evidence>
<sequence>MELVSQQNFYPDLTFIHEPTGAKFAVDRNYC</sequence>
<comment type="caution">
    <text evidence="1">The sequence shown here is derived from an EMBL/GenBank/DDBJ whole genome shotgun (WGS) entry which is preliminary data.</text>
</comment>
<keyword evidence="1" id="KW-0255">Endonuclease</keyword>